<accession>A0ABU1WF48</accession>
<dbReference type="PANTHER" id="PTHR41287">
    <property type="match status" value="1"/>
</dbReference>
<evidence type="ECO:0000313" key="2">
    <source>
        <dbReference type="EMBL" id="MDR7136223.1"/>
    </source>
</evidence>
<dbReference type="PANTHER" id="PTHR41287:SF1">
    <property type="entry name" value="PROTEIN YMFN"/>
    <property type="match status" value="1"/>
</dbReference>
<dbReference type="Pfam" id="PF20441">
    <property type="entry name" value="TerL_nuclease"/>
    <property type="match status" value="1"/>
</dbReference>
<reference evidence="2 3" key="1">
    <citation type="submission" date="2023-07" db="EMBL/GenBank/DDBJ databases">
        <title>Sorghum-associated microbial communities from plants grown in Nebraska, USA.</title>
        <authorList>
            <person name="Schachtman D."/>
        </authorList>
    </citation>
    <scope>NUCLEOTIDE SEQUENCE [LARGE SCALE GENOMIC DNA]</scope>
    <source>
        <strain evidence="2 3">BE198</strain>
    </source>
</reference>
<evidence type="ECO:0000259" key="1">
    <source>
        <dbReference type="Pfam" id="PF20441"/>
    </source>
</evidence>
<dbReference type="InterPro" id="IPR005021">
    <property type="entry name" value="Terminase_largesu-like"/>
</dbReference>
<dbReference type="EMBL" id="JAVDVY010000004">
    <property type="protein sequence ID" value="MDR7136223.1"/>
    <property type="molecule type" value="Genomic_DNA"/>
</dbReference>
<organism evidence="2 3">
    <name type="scientific">Lysobacter niastensis</name>
    <dbReference type="NCBI Taxonomy" id="380629"/>
    <lineage>
        <taxon>Bacteria</taxon>
        <taxon>Pseudomonadati</taxon>
        <taxon>Pseudomonadota</taxon>
        <taxon>Gammaproteobacteria</taxon>
        <taxon>Lysobacterales</taxon>
        <taxon>Lysobacteraceae</taxon>
        <taxon>Lysobacter</taxon>
    </lineage>
</organism>
<dbReference type="InterPro" id="IPR046462">
    <property type="entry name" value="TerL_nuclease"/>
</dbReference>
<protein>
    <submittedName>
        <fullName evidence="2">Phage terminase large subunit-like protein</fullName>
    </submittedName>
</protein>
<dbReference type="Proteomes" id="UP001251524">
    <property type="component" value="Unassembled WGS sequence"/>
</dbReference>
<sequence length="103" mass="11019">MLAGDGMTCIGFGQGFASMSGPAKELERRIVGRELQHDGNPVLRWMVSNVTVTQDPAGNIKPDKAKSTERIDGIVAACMAIGRWQQAEAAPSDPYASRGLLFV</sequence>
<name>A0ABU1WF48_9GAMM</name>
<evidence type="ECO:0000313" key="3">
    <source>
        <dbReference type="Proteomes" id="UP001251524"/>
    </source>
</evidence>
<gene>
    <name evidence="2" type="ORF">J2X06_003449</name>
</gene>
<feature type="domain" description="Terminase large subunit-like endonuclease" evidence="1">
    <location>
        <begin position="10"/>
        <end position="88"/>
    </location>
</feature>
<keyword evidence="3" id="KW-1185">Reference proteome</keyword>
<proteinExistence type="predicted"/>
<comment type="caution">
    <text evidence="2">The sequence shown here is derived from an EMBL/GenBank/DDBJ whole genome shotgun (WGS) entry which is preliminary data.</text>
</comment>